<reference evidence="2" key="1">
    <citation type="submission" date="2014-01" db="EMBL/GenBank/DDBJ databases">
        <authorList>
            <person name="Brown-Elliot B."/>
            <person name="Wallace R."/>
            <person name="Lenaerts A."/>
            <person name="Ordway D."/>
            <person name="DeGroote M.A."/>
            <person name="Parker T."/>
            <person name="Sizemore C."/>
            <person name="Tallon L.J."/>
            <person name="Sadzewicz L.K."/>
            <person name="Sengamalay N."/>
            <person name="Fraser C.M."/>
            <person name="Hine E."/>
            <person name="Shefchek K.A."/>
            <person name="Das S.P."/>
            <person name="Tettelin H."/>
        </authorList>
    </citation>
    <scope>NUCLEOTIDE SEQUENCE [LARGE SCALE GENOMIC DNA]</scope>
    <source>
        <strain evidence="2">4042</strain>
    </source>
</reference>
<organism evidence="2">
    <name type="scientific">Mycobacterium xenopi 4042</name>
    <dbReference type="NCBI Taxonomy" id="1299334"/>
    <lineage>
        <taxon>Bacteria</taxon>
        <taxon>Bacillati</taxon>
        <taxon>Actinomycetota</taxon>
        <taxon>Actinomycetes</taxon>
        <taxon>Mycobacteriales</taxon>
        <taxon>Mycobacteriaceae</taxon>
        <taxon>Mycobacterium</taxon>
    </lineage>
</organism>
<feature type="compositionally biased region" description="Polar residues" evidence="1">
    <location>
        <begin position="1"/>
        <end position="10"/>
    </location>
</feature>
<dbReference type="EMBL" id="JAOB01000006">
    <property type="protein sequence ID" value="EUA76302.1"/>
    <property type="molecule type" value="Genomic_DNA"/>
</dbReference>
<sequence>MSSGSNSQQDAVEKSQAAAAPGTRSGQPNASAIGSFMSGGWPGQWSSRR</sequence>
<name>X8E5Z4_MYCXE</name>
<feature type="region of interest" description="Disordered" evidence="1">
    <location>
        <begin position="1"/>
        <end position="49"/>
    </location>
</feature>
<dbReference type="AlphaFoldDB" id="X8E5Z4"/>
<evidence type="ECO:0000256" key="1">
    <source>
        <dbReference type="SAM" id="MobiDB-lite"/>
    </source>
</evidence>
<proteinExistence type="predicted"/>
<gene>
    <name evidence="2" type="ORF">I553_7418</name>
</gene>
<protein>
    <submittedName>
        <fullName evidence="2">1-deoxy-D-xylulose 5-phosphate reductoisomerase domain protein</fullName>
    </submittedName>
</protein>
<accession>X8E5Z4</accession>
<keyword evidence="2" id="KW-0413">Isomerase</keyword>
<dbReference type="GO" id="GO:0016853">
    <property type="term" value="F:isomerase activity"/>
    <property type="evidence" value="ECO:0007669"/>
    <property type="project" value="UniProtKB-KW"/>
</dbReference>
<comment type="caution">
    <text evidence="2">The sequence shown here is derived from an EMBL/GenBank/DDBJ whole genome shotgun (WGS) entry which is preliminary data.</text>
</comment>
<evidence type="ECO:0000313" key="2">
    <source>
        <dbReference type="EMBL" id="EUA76302.1"/>
    </source>
</evidence>